<protein>
    <submittedName>
        <fullName evidence="2">Uncharacterized protein</fullName>
    </submittedName>
</protein>
<feature type="signal peptide" evidence="1">
    <location>
        <begin position="1"/>
        <end position="21"/>
    </location>
</feature>
<accession>A0A504Y8C3</accession>
<name>A0A504Y8C3_FASGI</name>
<evidence type="ECO:0000256" key="1">
    <source>
        <dbReference type="SAM" id="SignalP"/>
    </source>
</evidence>
<keyword evidence="1" id="KW-0732">Signal</keyword>
<dbReference type="AlphaFoldDB" id="A0A504Y8C3"/>
<dbReference type="EMBL" id="SUNJ01012803">
    <property type="protein sequence ID" value="TPP57752.1"/>
    <property type="molecule type" value="Genomic_DNA"/>
</dbReference>
<feature type="chain" id="PRO_5021236048" evidence="1">
    <location>
        <begin position="22"/>
        <end position="185"/>
    </location>
</feature>
<sequence>MQPVQPVTVLVMCLLVVTAHASVVLMHDFTKCPIDLTPSLFAERAQHRFENVYEKITCSFGSGASNYFQKDELGQKLIKVARILDELILKDYWCIPRSLIILSLCSQHLHFSVVMMHDFSQCPTDLTPSLFADRVGKRFEKVCEQITCLFKSGTSNYFRNDELGIKVVKVARILVNRSKKRLDKY</sequence>
<evidence type="ECO:0000313" key="2">
    <source>
        <dbReference type="EMBL" id="TPP57752.1"/>
    </source>
</evidence>
<comment type="caution">
    <text evidence="2">The sequence shown here is derived from an EMBL/GenBank/DDBJ whole genome shotgun (WGS) entry which is preliminary data.</text>
</comment>
<evidence type="ECO:0000313" key="3">
    <source>
        <dbReference type="Proteomes" id="UP000316759"/>
    </source>
</evidence>
<reference evidence="2 3" key="1">
    <citation type="submission" date="2019-04" db="EMBL/GenBank/DDBJ databases">
        <title>Annotation for the trematode Fasciola gigantica.</title>
        <authorList>
            <person name="Choi Y.-J."/>
        </authorList>
    </citation>
    <scope>NUCLEOTIDE SEQUENCE [LARGE SCALE GENOMIC DNA]</scope>
    <source>
        <strain evidence="2">Uganda_cow_1</strain>
    </source>
</reference>
<proteinExistence type="predicted"/>
<gene>
    <name evidence="2" type="ORF">FGIG_04344</name>
</gene>
<dbReference type="Proteomes" id="UP000316759">
    <property type="component" value="Unassembled WGS sequence"/>
</dbReference>
<organism evidence="2 3">
    <name type="scientific">Fasciola gigantica</name>
    <name type="common">Giant liver fluke</name>
    <dbReference type="NCBI Taxonomy" id="46835"/>
    <lineage>
        <taxon>Eukaryota</taxon>
        <taxon>Metazoa</taxon>
        <taxon>Spiralia</taxon>
        <taxon>Lophotrochozoa</taxon>
        <taxon>Platyhelminthes</taxon>
        <taxon>Trematoda</taxon>
        <taxon>Digenea</taxon>
        <taxon>Plagiorchiida</taxon>
        <taxon>Echinostomata</taxon>
        <taxon>Echinostomatoidea</taxon>
        <taxon>Fasciolidae</taxon>
        <taxon>Fasciola</taxon>
    </lineage>
</organism>
<keyword evidence="3" id="KW-1185">Reference proteome</keyword>